<evidence type="ECO:0000313" key="7">
    <source>
        <dbReference type="Proteomes" id="UP000749559"/>
    </source>
</evidence>
<dbReference type="GO" id="GO:0016020">
    <property type="term" value="C:membrane"/>
    <property type="evidence" value="ECO:0007669"/>
    <property type="project" value="UniProtKB-SubCell"/>
</dbReference>
<dbReference type="AlphaFoldDB" id="A0A8J1TT44"/>
<keyword evidence="7" id="KW-1185">Reference proteome</keyword>
<protein>
    <submittedName>
        <fullName evidence="6">Uncharacterized protein</fullName>
    </submittedName>
</protein>
<organism evidence="6 7">
    <name type="scientific">Owenia fusiformis</name>
    <name type="common">Polychaete worm</name>
    <dbReference type="NCBI Taxonomy" id="6347"/>
    <lineage>
        <taxon>Eukaryota</taxon>
        <taxon>Metazoa</taxon>
        <taxon>Spiralia</taxon>
        <taxon>Lophotrochozoa</taxon>
        <taxon>Annelida</taxon>
        <taxon>Polychaeta</taxon>
        <taxon>Sedentaria</taxon>
        <taxon>Canalipalpata</taxon>
        <taxon>Sabellida</taxon>
        <taxon>Oweniida</taxon>
        <taxon>Oweniidae</taxon>
        <taxon>Owenia</taxon>
    </lineage>
</organism>
<dbReference type="PANTHER" id="PTHR22779:SF6">
    <property type="entry name" value="SD17342P"/>
    <property type="match status" value="1"/>
</dbReference>
<evidence type="ECO:0000313" key="6">
    <source>
        <dbReference type="EMBL" id="CAH1779458.1"/>
    </source>
</evidence>
<dbReference type="InterPro" id="IPR019334">
    <property type="entry name" value="TMEM170A/B/YPR153W-like"/>
</dbReference>
<proteinExistence type="inferred from homology"/>
<reference evidence="6" key="1">
    <citation type="submission" date="2022-03" db="EMBL/GenBank/DDBJ databases">
        <authorList>
            <person name="Martin C."/>
        </authorList>
    </citation>
    <scope>NUCLEOTIDE SEQUENCE</scope>
</reference>
<comment type="similarity">
    <text evidence="2">Belongs to the TMEM170 family.</text>
</comment>
<evidence type="ECO:0000256" key="4">
    <source>
        <dbReference type="ARBA" id="ARBA00022989"/>
    </source>
</evidence>
<comment type="caution">
    <text evidence="6">The sequence shown here is derived from an EMBL/GenBank/DDBJ whole genome shotgun (WGS) entry which is preliminary data.</text>
</comment>
<comment type="subcellular location">
    <subcellularLocation>
        <location evidence="1">Membrane</location>
        <topology evidence="1">Multi-pass membrane protein</topology>
    </subcellularLocation>
</comment>
<keyword evidence="4" id="KW-1133">Transmembrane helix</keyword>
<evidence type="ECO:0000256" key="2">
    <source>
        <dbReference type="ARBA" id="ARBA00006325"/>
    </source>
</evidence>
<dbReference type="PANTHER" id="PTHR22779">
    <property type="entry name" value="SD17342P"/>
    <property type="match status" value="1"/>
</dbReference>
<evidence type="ECO:0000256" key="5">
    <source>
        <dbReference type="ARBA" id="ARBA00023136"/>
    </source>
</evidence>
<evidence type="ECO:0000256" key="3">
    <source>
        <dbReference type="ARBA" id="ARBA00022692"/>
    </source>
</evidence>
<keyword evidence="5" id="KW-0472">Membrane</keyword>
<dbReference type="Proteomes" id="UP000749559">
    <property type="component" value="Unassembled WGS sequence"/>
</dbReference>
<accession>A0A8J1TT44</accession>
<dbReference type="Pfam" id="PF10190">
    <property type="entry name" value="Tmemb_170"/>
    <property type="match status" value="1"/>
</dbReference>
<keyword evidence="3" id="KW-0812">Transmembrane</keyword>
<evidence type="ECO:0000256" key="1">
    <source>
        <dbReference type="ARBA" id="ARBA00004141"/>
    </source>
</evidence>
<gene>
    <name evidence="6" type="ORF">OFUS_LOCUS6264</name>
</gene>
<dbReference type="OrthoDB" id="13807at2759"/>
<dbReference type="EMBL" id="CAIIXF020000003">
    <property type="protein sequence ID" value="CAH1779458.1"/>
    <property type="molecule type" value="Genomic_DNA"/>
</dbReference>
<name>A0A8J1TT44_OWEFU</name>
<sequence>MSRDDFIAAEVDSFPNVIGLTPKDPLNFFIEMWYQVFLWSLISSILVHVVAAAIAFYKLRKHKIGRFIPIGILIMGFLSPLIGGTITSAAVAGVYRASGFTMLPFYALLWGVGQTIIVMLLSFTRILATL</sequence>